<proteinExistence type="predicted"/>
<dbReference type="Pfam" id="PF22657">
    <property type="entry name" value="SSB_1"/>
    <property type="match status" value="1"/>
</dbReference>
<dbReference type="InterPro" id="IPR023646">
    <property type="entry name" value="Prisomal_replication_PriB"/>
</dbReference>
<dbReference type="InterPro" id="IPR012340">
    <property type="entry name" value="NA-bd_OB-fold"/>
</dbReference>
<dbReference type="EMBL" id="RJUL01000010">
    <property type="protein sequence ID" value="ROQ22399.1"/>
    <property type="molecule type" value="Genomic_DNA"/>
</dbReference>
<dbReference type="AlphaFoldDB" id="A0A3N1P2U5"/>
<dbReference type="GO" id="GO:0030894">
    <property type="term" value="C:replisome"/>
    <property type="evidence" value="ECO:0007669"/>
    <property type="project" value="InterPro"/>
</dbReference>
<gene>
    <name evidence="1" type="ORF">EDC28_11038</name>
</gene>
<evidence type="ECO:0008006" key="3">
    <source>
        <dbReference type="Google" id="ProtNLM"/>
    </source>
</evidence>
<evidence type="ECO:0000313" key="1">
    <source>
        <dbReference type="EMBL" id="ROQ22399.1"/>
    </source>
</evidence>
<dbReference type="Gene3D" id="2.40.50.140">
    <property type="entry name" value="Nucleic acid-binding proteins"/>
    <property type="match status" value="1"/>
</dbReference>
<sequence>MARQAKLRIAVVASGEDLEQQTRLLEMGSAVTVTGFLVSHMGRDGLAKVVLHAQHIELLN</sequence>
<evidence type="ECO:0000313" key="2">
    <source>
        <dbReference type="Proteomes" id="UP000268033"/>
    </source>
</evidence>
<comment type="caution">
    <text evidence="1">The sequence shown here is derived from an EMBL/GenBank/DDBJ whole genome shotgun (WGS) entry which is preliminary data.</text>
</comment>
<keyword evidence="2" id="KW-1185">Reference proteome</keyword>
<dbReference type="Proteomes" id="UP000268033">
    <property type="component" value="Unassembled WGS sequence"/>
</dbReference>
<dbReference type="GO" id="GO:0003697">
    <property type="term" value="F:single-stranded DNA binding"/>
    <property type="evidence" value="ECO:0007669"/>
    <property type="project" value="InterPro"/>
</dbReference>
<reference evidence="1 2" key="1">
    <citation type="submission" date="2018-11" db="EMBL/GenBank/DDBJ databases">
        <title>Genomic Encyclopedia of Type Strains, Phase IV (KMG-IV): sequencing the most valuable type-strain genomes for metagenomic binning, comparative biology and taxonomic classification.</title>
        <authorList>
            <person name="Goeker M."/>
        </authorList>
    </citation>
    <scope>NUCLEOTIDE SEQUENCE [LARGE SCALE GENOMIC DNA]</scope>
    <source>
        <strain evidence="1 2">DSM 21945</strain>
    </source>
</reference>
<dbReference type="STRING" id="584787.GCA_001247655_00945"/>
<accession>A0A3N1P2U5</accession>
<protein>
    <recommendedName>
        <fullName evidence="3">Primosomal replication protein N</fullName>
    </recommendedName>
</protein>
<dbReference type="SUPFAM" id="SSF50249">
    <property type="entry name" value="Nucleic acid-binding proteins"/>
    <property type="match status" value="1"/>
</dbReference>
<name>A0A3N1P2U5_9GAMM</name>
<dbReference type="PIRSF" id="PIRSF003135">
    <property type="entry name" value="Primosomal_n"/>
    <property type="match status" value="1"/>
</dbReference>
<dbReference type="GO" id="GO:0006260">
    <property type="term" value="P:DNA replication"/>
    <property type="evidence" value="ECO:0007669"/>
    <property type="project" value="InterPro"/>
</dbReference>
<organism evidence="1 2">
    <name type="scientific">Gallaecimonas pentaromativorans</name>
    <dbReference type="NCBI Taxonomy" id="584787"/>
    <lineage>
        <taxon>Bacteria</taxon>
        <taxon>Pseudomonadati</taxon>
        <taxon>Pseudomonadota</taxon>
        <taxon>Gammaproteobacteria</taxon>
        <taxon>Enterobacterales</taxon>
        <taxon>Gallaecimonadaceae</taxon>
        <taxon>Gallaecimonas</taxon>
    </lineage>
</organism>